<feature type="region of interest" description="Disordered" evidence="1">
    <location>
        <begin position="1"/>
        <end position="23"/>
    </location>
</feature>
<dbReference type="Proteomes" id="UP001438707">
    <property type="component" value="Unassembled WGS sequence"/>
</dbReference>
<evidence type="ECO:0000256" key="1">
    <source>
        <dbReference type="SAM" id="MobiDB-lite"/>
    </source>
</evidence>
<evidence type="ECO:0000313" key="3">
    <source>
        <dbReference type="Proteomes" id="UP001438707"/>
    </source>
</evidence>
<sequence>MSAGGFADCVERKAPLQRRSGPPDWSLFQRLTADFSAVSSQYNGKLGPQEFLERVGGSNGDAMGASPPASALVDKVLQSYTRTAGKPFGGSAAEYDNLQQYVAKQSGASSPPREALEKIVGWKLEGKF</sequence>
<name>A0AAW1S222_9CHLO</name>
<proteinExistence type="predicted"/>
<keyword evidence="3" id="KW-1185">Reference proteome</keyword>
<dbReference type="AlphaFoldDB" id="A0AAW1S222"/>
<accession>A0AAW1S222</accession>
<evidence type="ECO:0000313" key="2">
    <source>
        <dbReference type="EMBL" id="KAK9840405.1"/>
    </source>
</evidence>
<organism evidence="2 3">
    <name type="scientific">Apatococcus lobatus</name>
    <dbReference type="NCBI Taxonomy" id="904363"/>
    <lineage>
        <taxon>Eukaryota</taxon>
        <taxon>Viridiplantae</taxon>
        <taxon>Chlorophyta</taxon>
        <taxon>core chlorophytes</taxon>
        <taxon>Trebouxiophyceae</taxon>
        <taxon>Chlorellales</taxon>
        <taxon>Chlorellaceae</taxon>
        <taxon>Apatococcus</taxon>
    </lineage>
</organism>
<gene>
    <name evidence="2" type="ORF">WJX74_009289</name>
</gene>
<dbReference type="EMBL" id="JALJOS010000004">
    <property type="protein sequence ID" value="KAK9840405.1"/>
    <property type="molecule type" value="Genomic_DNA"/>
</dbReference>
<comment type="caution">
    <text evidence="2">The sequence shown here is derived from an EMBL/GenBank/DDBJ whole genome shotgun (WGS) entry which is preliminary data.</text>
</comment>
<reference evidence="2 3" key="1">
    <citation type="journal article" date="2024" name="Nat. Commun.">
        <title>Phylogenomics reveals the evolutionary origins of lichenization in chlorophyte algae.</title>
        <authorList>
            <person name="Puginier C."/>
            <person name="Libourel C."/>
            <person name="Otte J."/>
            <person name="Skaloud P."/>
            <person name="Haon M."/>
            <person name="Grisel S."/>
            <person name="Petersen M."/>
            <person name="Berrin J.G."/>
            <person name="Delaux P.M."/>
            <person name="Dal Grande F."/>
            <person name="Keller J."/>
        </authorList>
    </citation>
    <scope>NUCLEOTIDE SEQUENCE [LARGE SCALE GENOMIC DNA]</scope>
    <source>
        <strain evidence="2 3">SAG 2145</strain>
    </source>
</reference>
<protein>
    <submittedName>
        <fullName evidence="2">Uncharacterized protein</fullName>
    </submittedName>
</protein>